<reference evidence="6" key="1">
    <citation type="submission" date="2017-05" db="EMBL/GenBank/DDBJ databases">
        <authorList>
            <person name="Sung H."/>
        </authorList>
    </citation>
    <scope>NUCLEOTIDE SEQUENCE [LARGE SCALE GENOMIC DNA]</scope>
    <source>
        <strain evidence="6">AMac2203</strain>
    </source>
</reference>
<accession>A0A1Y0D0A2</accession>
<evidence type="ECO:0000256" key="2">
    <source>
        <dbReference type="ARBA" id="ARBA00022842"/>
    </source>
</evidence>
<evidence type="ECO:0000313" key="5">
    <source>
        <dbReference type="EMBL" id="ART80536.1"/>
    </source>
</evidence>
<dbReference type="AlphaFoldDB" id="A0A1Y0D0A2"/>
<dbReference type="KEGG" id="ocm:CBP12_10620"/>
<keyword evidence="2" id="KW-0460">Magnesium</keyword>
<evidence type="ECO:0000256" key="1">
    <source>
        <dbReference type="ARBA" id="ARBA00022723"/>
    </source>
</evidence>
<evidence type="ECO:0000256" key="3">
    <source>
        <dbReference type="ARBA" id="ARBA00023239"/>
    </source>
</evidence>
<name>A0A1Y0D0A2_9GAMM</name>
<evidence type="ECO:0000313" key="6">
    <source>
        <dbReference type="Proteomes" id="UP000243793"/>
    </source>
</evidence>
<feature type="domain" description="OSBS enolase-like N-terminal" evidence="4">
    <location>
        <begin position="3"/>
        <end position="86"/>
    </location>
</feature>
<gene>
    <name evidence="5" type="ORF">CBP12_10620</name>
</gene>
<dbReference type="GO" id="GO:0016829">
    <property type="term" value="F:lyase activity"/>
    <property type="evidence" value="ECO:0007669"/>
    <property type="project" value="UniProtKB-KW"/>
</dbReference>
<proteinExistence type="predicted"/>
<dbReference type="EMBL" id="CP021376">
    <property type="protein sequence ID" value="ART80536.1"/>
    <property type="molecule type" value="Genomic_DNA"/>
</dbReference>
<dbReference type="Gene3D" id="3.30.390.10">
    <property type="entry name" value="Enolase-like, N-terminal domain"/>
    <property type="match status" value="1"/>
</dbReference>
<keyword evidence="6" id="KW-1185">Reference proteome</keyword>
<dbReference type="InterPro" id="IPR029017">
    <property type="entry name" value="Enolase-like_N"/>
</dbReference>
<dbReference type="Pfam" id="PF21508">
    <property type="entry name" value="MenC_N"/>
    <property type="match status" value="1"/>
</dbReference>
<keyword evidence="1" id="KW-0479">Metal-binding</keyword>
<sequence length="309" mass="33514">MSISLYPYQLSLTQPLVFAQQMIGQRQGFFVQINDAWGEIAPPLTADMALVAKDARQACARLRQGLAHNAHTPAVQFGLDCALAQLPSAPFSLKTSPLNLPLLEGARDPLVRAWRCRRIHPALAWLTLTGSIHYDAGLIRELCLLAPKVRLVLDGAGQFSDEYIQDLWSRIDGQRIDWIMDAGTTLAQAQGLAEQANIPVALDIARYLDTPPPQQVDLGAFSFASALLIRPSQLGGLAYNQALVRHAQQLGQAVLLGDSLQSGFGQSQLAYLSGQWLGEAPLALGRCRYLLDSGVDHHGLPLISGLTPL</sequence>
<keyword evidence="3" id="KW-0456">Lyase</keyword>
<protein>
    <recommendedName>
        <fullName evidence="4">OSBS enolase-like N-terminal domain-containing protein</fullName>
    </recommendedName>
</protein>
<dbReference type="GO" id="GO:0046872">
    <property type="term" value="F:metal ion binding"/>
    <property type="evidence" value="ECO:0007669"/>
    <property type="project" value="UniProtKB-KW"/>
</dbReference>
<dbReference type="InterPro" id="IPR036849">
    <property type="entry name" value="Enolase-like_C_sf"/>
</dbReference>
<dbReference type="RefSeq" id="WP_086964403.1">
    <property type="nucleotide sequence ID" value="NZ_CP021376.1"/>
</dbReference>
<dbReference type="InterPro" id="IPR041338">
    <property type="entry name" value="OSBS_N"/>
</dbReference>
<organism evidence="5 6">
    <name type="scientific">Oceanisphaera avium</name>
    <dbReference type="NCBI Taxonomy" id="1903694"/>
    <lineage>
        <taxon>Bacteria</taxon>
        <taxon>Pseudomonadati</taxon>
        <taxon>Pseudomonadota</taxon>
        <taxon>Gammaproteobacteria</taxon>
        <taxon>Aeromonadales</taxon>
        <taxon>Aeromonadaceae</taxon>
        <taxon>Oceanisphaera</taxon>
    </lineage>
</organism>
<dbReference type="Proteomes" id="UP000243793">
    <property type="component" value="Chromosome"/>
</dbReference>
<dbReference type="OrthoDB" id="3725747at2"/>
<dbReference type="SUPFAM" id="SSF54826">
    <property type="entry name" value="Enolase N-terminal domain-like"/>
    <property type="match status" value="1"/>
</dbReference>
<dbReference type="Gene3D" id="3.20.20.120">
    <property type="entry name" value="Enolase-like C-terminal domain"/>
    <property type="match status" value="1"/>
</dbReference>
<dbReference type="SUPFAM" id="SSF51604">
    <property type="entry name" value="Enolase C-terminal domain-like"/>
    <property type="match status" value="1"/>
</dbReference>
<evidence type="ECO:0000259" key="4">
    <source>
        <dbReference type="Pfam" id="PF21508"/>
    </source>
</evidence>